<sequence>MFARSILLGGAVAVGASAMLVIPETIPQVDQVEGIEDDFVNILQPAYPDVSYAVMLNCDTCPFREVNEEGVVSWSDNKPSTLFVEFHMEENRLMANDHQIFPPVPPTPITAVQHARDGDEESNPMLVGYALEVTSRSKDSHVEEGFDVLDARFTILDLETHPVPVDTVAMTMIITPTGDLLLVDGEIDNTAPPAEKLSWKKCEGKPKCLQELLFDRVHGLLESAKDRFRGKGGKKGCHGKHGKHGKEDKHAIGDHHAYHEGSAMEFEDFKSHRPHHGFHPEGMPPFPPFHDFEDDSEHKGHHPHHHHDGDHFNPEAEDGRPHPHHHKHHGPPHGAFAHTFSRVVRFIVVPAILGVLAGLTASAVGMLVGQAVVFLWQRYRGTKNQEHKAAWEEGASCEKQGLMSESTEEEFLPEYSQETSETRASMDKN</sequence>
<evidence type="ECO:0000256" key="3">
    <source>
        <dbReference type="SAM" id="SignalP"/>
    </source>
</evidence>
<keyword evidence="2" id="KW-1133">Transmembrane helix</keyword>
<dbReference type="PANTHER" id="PTHR40622">
    <property type="match status" value="1"/>
</dbReference>
<keyword evidence="2" id="KW-0472">Membrane</keyword>
<dbReference type="Proteomes" id="UP001149165">
    <property type="component" value="Unassembled WGS sequence"/>
</dbReference>
<dbReference type="EMBL" id="JAPQKH010000007">
    <property type="protein sequence ID" value="KAJ5087713.1"/>
    <property type="molecule type" value="Genomic_DNA"/>
</dbReference>
<keyword evidence="3" id="KW-0732">Signal</keyword>
<proteinExistence type="predicted"/>
<feature type="domain" description="DUF7728" evidence="4">
    <location>
        <begin position="54"/>
        <end position="187"/>
    </location>
</feature>
<name>A0A9W9ETJ0_9EURO</name>
<keyword evidence="2" id="KW-0812">Transmembrane</keyword>
<dbReference type="Pfam" id="PF24854">
    <property type="entry name" value="DUF7728"/>
    <property type="match status" value="1"/>
</dbReference>
<feature type="transmembrane region" description="Helical" evidence="2">
    <location>
        <begin position="347"/>
        <end position="376"/>
    </location>
</feature>
<evidence type="ECO:0000256" key="1">
    <source>
        <dbReference type="SAM" id="MobiDB-lite"/>
    </source>
</evidence>
<feature type="compositionally biased region" description="Basic and acidic residues" evidence="1">
    <location>
        <begin position="420"/>
        <end position="429"/>
    </location>
</feature>
<dbReference type="InterPro" id="IPR056145">
    <property type="entry name" value="DUF7728"/>
</dbReference>
<accession>A0A9W9ETJ0</accession>
<feature type="chain" id="PRO_5040934910" description="DUF7728 domain-containing protein" evidence="3">
    <location>
        <begin position="19"/>
        <end position="429"/>
    </location>
</feature>
<feature type="region of interest" description="Disordered" evidence="1">
    <location>
        <begin position="401"/>
        <end position="429"/>
    </location>
</feature>
<feature type="region of interest" description="Disordered" evidence="1">
    <location>
        <begin position="228"/>
        <end position="249"/>
    </location>
</feature>
<organism evidence="5 6">
    <name type="scientific">Penicillium angulare</name>
    <dbReference type="NCBI Taxonomy" id="116970"/>
    <lineage>
        <taxon>Eukaryota</taxon>
        <taxon>Fungi</taxon>
        <taxon>Dikarya</taxon>
        <taxon>Ascomycota</taxon>
        <taxon>Pezizomycotina</taxon>
        <taxon>Eurotiomycetes</taxon>
        <taxon>Eurotiomycetidae</taxon>
        <taxon>Eurotiales</taxon>
        <taxon>Aspergillaceae</taxon>
        <taxon>Penicillium</taxon>
    </lineage>
</organism>
<feature type="compositionally biased region" description="Basic residues" evidence="1">
    <location>
        <begin position="322"/>
        <end position="331"/>
    </location>
</feature>
<dbReference type="PANTHER" id="PTHR40622:SF2">
    <property type="match status" value="1"/>
</dbReference>
<reference evidence="5" key="1">
    <citation type="submission" date="2022-11" db="EMBL/GenBank/DDBJ databases">
        <authorList>
            <person name="Petersen C."/>
        </authorList>
    </citation>
    <scope>NUCLEOTIDE SEQUENCE</scope>
    <source>
        <strain evidence="5">IBT 30069</strain>
    </source>
</reference>
<evidence type="ECO:0000313" key="5">
    <source>
        <dbReference type="EMBL" id="KAJ5087713.1"/>
    </source>
</evidence>
<feature type="compositionally biased region" description="Basic and acidic residues" evidence="1">
    <location>
        <begin position="307"/>
        <end position="321"/>
    </location>
</feature>
<feature type="signal peptide" evidence="3">
    <location>
        <begin position="1"/>
        <end position="18"/>
    </location>
</feature>
<reference evidence="5" key="2">
    <citation type="journal article" date="2023" name="IMA Fungus">
        <title>Comparative genomic study of the Penicillium genus elucidates a diverse pangenome and 15 lateral gene transfer events.</title>
        <authorList>
            <person name="Petersen C."/>
            <person name="Sorensen T."/>
            <person name="Nielsen M.R."/>
            <person name="Sondergaard T.E."/>
            <person name="Sorensen J.L."/>
            <person name="Fitzpatrick D.A."/>
            <person name="Frisvad J.C."/>
            <person name="Nielsen K.L."/>
        </authorList>
    </citation>
    <scope>NUCLEOTIDE SEQUENCE</scope>
    <source>
        <strain evidence="5">IBT 30069</strain>
    </source>
</reference>
<comment type="caution">
    <text evidence="5">The sequence shown here is derived from an EMBL/GenBank/DDBJ whole genome shotgun (WGS) entry which is preliminary data.</text>
</comment>
<dbReference type="AlphaFoldDB" id="A0A9W9ETJ0"/>
<gene>
    <name evidence="5" type="ORF">N7456_011329</name>
</gene>
<keyword evidence="6" id="KW-1185">Reference proteome</keyword>
<protein>
    <recommendedName>
        <fullName evidence="4">DUF7728 domain-containing protein</fullName>
    </recommendedName>
</protein>
<feature type="region of interest" description="Disordered" evidence="1">
    <location>
        <begin position="292"/>
        <end position="334"/>
    </location>
</feature>
<evidence type="ECO:0000313" key="6">
    <source>
        <dbReference type="Proteomes" id="UP001149165"/>
    </source>
</evidence>
<evidence type="ECO:0000259" key="4">
    <source>
        <dbReference type="Pfam" id="PF24854"/>
    </source>
</evidence>
<dbReference type="OrthoDB" id="5409353at2759"/>
<feature type="compositionally biased region" description="Basic residues" evidence="1">
    <location>
        <begin position="230"/>
        <end position="244"/>
    </location>
</feature>
<evidence type="ECO:0000256" key="2">
    <source>
        <dbReference type="SAM" id="Phobius"/>
    </source>
</evidence>